<sequence>MLHESLVYLQKDYFMAKEKTIVQNGDMTVSTFIFDTGVHALRLTNCRGEIIVLPYQGQQVWSCRFDGKELTMKSMLSQPYPTTDYLRTYGGFILHCGATAMGVPSAKDNHPLHGELPNAPYETAYLKVGEDEKGRYIGVGGQYHYIVAFNHNYLAEPFIKLYEDSAVLSVSMAITNLKNTDMELMYMMHINFRPVDYGDIVYSARCNPDDVRVHINIPSHIKPSAGLEGFKNFLYALQKNPEMHHVLKPGLVFDPEVVFSINYLCDEEGKSYSMQVHPDGYADYVSHRPAELDHGIRWIARTKNEDALGLVLPGTAENGGYTAEKEKGNIKILQAGQKIVFYVEAGLLKPDEAENVRRKIKNILE</sequence>
<evidence type="ECO:0008006" key="3">
    <source>
        <dbReference type="Google" id="ProtNLM"/>
    </source>
</evidence>
<accession>F3ZZ50</accession>
<dbReference type="GO" id="GO:0030246">
    <property type="term" value="F:carbohydrate binding"/>
    <property type="evidence" value="ECO:0007669"/>
    <property type="project" value="InterPro"/>
</dbReference>
<reference evidence="2" key="1">
    <citation type="submission" date="2010-11" db="EMBL/GenBank/DDBJ databases">
        <title>The complete genome of Mahella australiensis DSM 15567.</title>
        <authorList>
            <consortium name="US DOE Joint Genome Institute (JGI-PGF)"/>
            <person name="Lucas S."/>
            <person name="Copeland A."/>
            <person name="Lapidus A."/>
            <person name="Bruce D."/>
            <person name="Goodwin L."/>
            <person name="Pitluck S."/>
            <person name="Kyrpides N."/>
            <person name="Mavromatis K."/>
            <person name="Pagani I."/>
            <person name="Ivanova N."/>
            <person name="Teshima H."/>
            <person name="Brettin T."/>
            <person name="Detter J.C."/>
            <person name="Han C."/>
            <person name="Tapia R."/>
            <person name="Land M."/>
            <person name="Hauser L."/>
            <person name="Markowitz V."/>
            <person name="Cheng J.-F."/>
            <person name="Hugenholtz P."/>
            <person name="Woyke T."/>
            <person name="Wu D."/>
            <person name="Spring S."/>
            <person name="Pukall R."/>
            <person name="Steenblock K."/>
            <person name="Schneider S."/>
            <person name="Klenk H.-P."/>
            <person name="Eisen J.A."/>
        </authorList>
    </citation>
    <scope>NUCLEOTIDE SEQUENCE [LARGE SCALE GENOMIC DNA]</scope>
    <source>
        <strain evidence="2">DSM 15567 / CIP 107919 / 50-1 BON</strain>
    </source>
</reference>
<dbReference type="Gene3D" id="2.70.98.10">
    <property type="match status" value="1"/>
</dbReference>
<dbReference type="InterPro" id="IPR027839">
    <property type="entry name" value="DUF4432"/>
</dbReference>
<gene>
    <name evidence="1" type="ordered locus">Mahau_2696</name>
</gene>
<dbReference type="HOGENOM" id="CLU_070797_0_0_9"/>
<evidence type="ECO:0000313" key="1">
    <source>
        <dbReference type="EMBL" id="AEE97832.1"/>
    </source>
</evidence>
<reference evidence="1 2" key="2">
    <citation type="journal article" date="2011" name="Stand. Genomic Sci.">
        <title>Complete genome sequence of Mahella australiensis type strain (50-1 BON).</title>
        <authorList>
            <person name="Sikorski J."/>
            <person name="Teshima H."/>
            <person name="Nolan M."/>
            <person name="Lucas S."/>
            <person name="Hammon N."/>
            <person name="Deshpande S."/>
            <person name="Cheng J.F."/>
            <person name="Pitluck S."/>
            <person name="Liolios K."/>
            <person name="Pagani I."/>
            <person name="Ivanova N."/>
            <person name="Huntemann M."/>
            <person name="Mavromatis K."/>
            <person name="Ovchinikova G."/>
            <person name="Pati A."/>
            <person name="Tapia R."/>
            <person name="Han C."/>
            <person name="Goodwin L."/>
            <person name="Chen A."/>
            <person name="Palaniappan K."/>
            <person name="Land M."/>
            <person name="Hauser L."/>
            <person name="Ngatchou-Djao O.D."/>
            <person name="Rohde M."/>
            <person name="Pukall R."/>
            <person name="Spring S."/>
            <person name="Abt B."/>
            <person name="Goker M."/>
            <person name="Detter J.C."/>
            <person name="Woyke T."/>
            <person name="Bristow J."/>
            <person name="Markowitz V."/>
            <person name="Hugenholtz P."/>
            <person name="Eisen J.A."/>
            <person name="Kyrpides N.C."/>
            <person name="Klenk H.P."/>
            <person name="Lapidus A."/>
        </authorList>
    </citation>
    <scope>NUCLEOTIDE SEQUENCE [LARGE SCALE GENOMIC DNA]</scope>
    <source>
        <strain evidence="2">DSM 15567 / CIP 107919 / 50-1 BON</strain>
    </source>
</reference>
<proteinExistence type="predicted"/>
<dbReference type="STRING" id="697281.Mahau_2696"/>
<dbReference type="Pfam" id="PF14486">
    <property type="entry name" value="DUF4432"/>
    <property type="match status" value="1"/>
</dbReference>
<dbReference type="Proteomes" id="UP000008457">
    <property type="component" value="Chromosome"/>
</dbReference>
<dbReference type="eggNOG" id="ENOG502Z97R">
    <property type="taxonomic scope" value="Bacteria"/>
</dbReference>
<dbReference type="InterPro" id="IPR014718">
    <property type="entry name" value="GH-type_carb-bd"/>
</dbReference>
<dbReference type="EMBL" id="CP002360">
    <property type="protein sequence ID" value="AEE97832.1"/>
    <property type="molecule type" value="Genomic_DNA"/>
</dbReference>
<evidence type="ECO:0000313" key="2">
    <source>
        <dbReference type="Proteomes" id="UP000008457"/>
    </source>
</evidence>
<dbReference type="AlphaFoldDB" id="F3ZZ50"/>
<keyword evidence="2" id="KW-1185">Reference proteome</keyword>
<protein>
    <recommendedName>
        <fullName evidence="3">DUF4432 domain-containing protein</fullName>
    </recommendedName>
</protein>
<name>F3ZZ50_MAHA5</name>
<organism evidence="1 2">
    <name type="scientific">Mahella australiensis (strain DSM 15567 / CIP 107919 / 50-1 BON)</name>
    <dbReference type="NCBI Taxonomy" id="697281"/>
    <lineage>
        <taxon>Bacteria</taxon>
        <taxon>Bacillati</taxon>
        <taxon>Bacillota</taxon>
        <taxon>Clostridia</taxon>
        <taxon>Thermoanaerobacterales</taxon>
        <taxon>Thermoanaerobacterales Family IV. Incertae Sedis</taxon>
        <taxon>Mahella</taxon>
    </lineage>
</organism>
<dbReference type="KEGG" id="mas:Mahau_2696"/>